<gene>
    <name evidence="1" type="ORF">Tci_845192</name>
</gene>
<reference evidence="1" key="1">
    <citation type="journal article" date="2019" name="Sci. Rep.">
        <title>Draft genome of Tanacetum cinerariifolium, the natural source of mosquito coil.</title>
        <authorList>
            <person name="Yamashiro T."/>
            <person name="Shiraishi A."/>
            <person name="Satake H."/>
            <person name="Nakayama K."/>
        </authorList>
    </citation>
    <scope>NUCLEOTIDE SEQUENCE</scope>
</reference>
<feature type="non-terminal residue" evidence="1">
    <location>
        <position position="201"/>
    </location>
</feature>
<protein>
    <submittedName>
        <fullName evidence="1">Ribonuclease H-like domain-containing protein</fullName>
    </submittedName>
</protein>
<proteinExistence type="predicted"/>
<accession>A0A699QIN8</accession>
<evidence type="ECO:0000313" key="1">
    <source>
        <dbReference type="EMBL" id="GFC73222.1"/>
    </source>
</evidence>
<feature type="non-terminal residue" evidence="1">
    <location>
        <position position="1"/>
    </location>
</feature>
<dbReference type="EMBL" id="BKCJ011041508">
    <property type="protein sequence ID" value="GFC73222.1"/>
    <property type="molecule type" value="Genomic_DNA"/>
</dbReference>
<name>A0A699QIN8_TANCI</name>
<dbReference type="AlphaFoldDB" id="A0A699QIN8"/>
<comment type="caution">
    <text evidence="1">The sequence shown here is derived from an EMBL/GenBank/DDBJ whole genome shotgun (WGS) entry which is preliminary data.</text>
</comment>
<organism evidence="1">
    <name type="scientific">Tanacetum cinerariifolium</name>
    <name type="common">Dalmatian daisy</name>
    <name type="synonym">Chrysanthemum cinerariifolium</name>
    <dbReference type="NCBI Taxonomy" id="118510"/>
    <lineage>
        <taxon>Eukaryota</taxon>
        <taxon>Viridiplantae</taxon>
        <taxon>Streptophyta</taxon>
        <taxon>Embryophyta</taxon>
        <taxon>Tracheophyta</taxon>
        <taxon>Spermatophyta</taxon>
        <taxon>Magnoliopsida</taxon>
        <taxon>eudicotyledons</taxon>
        <taxon>Gunneridae</taxon>
        <taxon>Pentapetalae</taxon>
        <taxon>asterids</taxon>
        <taxon>campanulids</taxon>
        <taxon>Asterales</taxon>
        <taxon>Asteraceae</taxon>
        <taxon>Asteroideae</taxon>
        <taxon>Anthemideae</taxon>
        <taxon>Anthemidinae</taxon>
        <taxon>Tanacetum</taxon>
    </lineage>
</organism>
<sequence>VLTRSRLVPPNAARPITTVVPQSTVQSLRPAKHVGNKAHSPIRRPINQRLATKNSNFNQKVTTVKLNQVNTVQGVKGNADKASGNPQQALKDKGVIDSGCSRHKTGNISFLLDFEEINEGYVAFEGNPKGGKITGKDTECIVLSSDYKLPDENHVLLRVPRENNMYDVDLKNVVPLGDLTCLFAKATLAESNLWHRRFGHI</sequence>